<organism evidence="1 2">
    <name type="scientific">Candidatus Curtissbacteria bacterium RIFOXYA1_FULL_41_14</name>
    <dbReference type="NCBI Taxonomy" id="1797737"/>
    <lineage>
        <taxon>Bacteria</taxon>
        <taxon>Candidatus Curtissiibacteriota</taxon>
    </lineage>
</organism>
<name>A0A1F5HB63_9BACT</name>
<evidence type="ECO:0000313" key="2">
    <source>
        <dbReference type="Proteomes" id="UP000176751"/>
    </source>
</evidence>
<dbReference type="EMBL" id="MFCA01000028">
    <property type="protein sequence ID" value="OGE01338.1"/>
    <property type="molecule type" value="Genomic_DNA"/>
</dbReference>
<comment type="caution">
    <text evidence="1">The sequence shown here is derived from an EMBL/GenBank/DDBJ whole genome shotgun (WGS) entry which is preliminary data.</text>
</comment>
<dbReference type="AlphaFoldDB" id="A0A1F5HB63"/>
<gene>
    <name evidence="1" type="ORF">A2196_04260</name>
</gene>
<evidence type="ECO:0000313" key="1">
    <source>
        <dbReference type="EMBL" id="OGE01338.1"/>
    </source>
</evidence>
<accession>A0A1F5HB63</accession>
<protein>
    <submittedName>
        <fullName evidence="1">Uncharacterized protein</fullName>
    </submittedName>
</protein>
<reference evidence="1 2" key="1">
    <citation type="journal article" date="2016" name="Nat. Commun.">
        <title>Thousands of microbial genomes shed light on interconnected biogeochemical processes in an aquifer system.</title>
        <authorList>
            <person name="Anantharaman K."/>
            <person name="Brown C.T."/>
            <person name="Hug L.A."/>
            <person name="Sharon I."/>
            <person name="Castelle C.J."/>
            <person name="Probst A.J."/>
            <person name="Thomas B.C."/>
            <person name="Singh A."/>
            <person name="Wilkins M.J."/>
            <person name="Karaoz U."/>
            <person name="Brodie E.L."/>
            <person name="Williams K.H."/>
            <person name="Hubbard S.S."/>
            <person name="Banfield J.F."/>
        </authorList>
    </citation>
    <scope>NUCLEOTIDE SEQUENCE [LARGE SCALE GENOMIC DNA]</scope>
</reference>
<dbReference type="Proteomes" id="UP000176751">
    <property type="component" value="Unassembled WGS sequence"/>
</dbReference>
<sequence>MSRKPQEPPIKRIKGYLGFWPIVGNLQMASIANFHHNVKPHSPETAQYLTIQEEGAFGGCTERV</sequence>
<dbReference type="STRING" id="1797737.A2196_04260"/>
<proteinExistence type="predicted"/>